<keyword evidence="1" id="KW-0304">Gas vesicle</keyword>
<evidence type="ECO:0000256" key="1">
    <source>
        <dbReference type="ARBA" id="ARBA00022987"/>
    </source>
</evidence>
<organism evidence="4 5">
    <name type="scientific">Planotetraspora phitsanulokensis</name>
    <dbReference type="NCBI Taxonomy" id="575192"/>
    <lineage>
        <taxon>Bacteria</taxon>
        <taxon>Bacillati</taxon>
        <taxon>Actinomycetota</taxon>
        <taxon>Actinomycetes</taxon>
        <taxon>Streptosporangiales</taxon>
        <taxon>Streptosporangiaceae</taxon>
        <taxon>Planotetraspora</taxon>
    </lineage>
</organism>
<dbReference type="InterPro" id="IPR009430">
    <property type="entry name" value="GvpL/GvpF"/>
</dbReference>
<protein>
    <submittedName>
        <fullName evidence="4">Gas vesicle protein</fullName>
    </submittedName>
</protein>
<dbReference type="RefSeq" id="WP_204077885.1">
    <property type="nucleotide sequence ID" value="NZ_BOOP01000043.1"/>
</dbReference>
<comment type="similarity">
    <text evidence="3">Belongs to the gas vesicle GvpF/GvpL family.</text>
</comment>
<dbReference type="Pfam" id="PF06386">
    <property type="entry name" value="GvpL_GvpF"/>
    <property type="match status" value="1"/>
</dbReference>
<comment type="subcellular location">
    <subcellularLocation>
        <location evidence="2">Gas vesicle</location>
    </subcellularLocation>
</comment>
<dbReference type="EMBL" id="BOOP01000043">
    <property type="protein sequence ID" value="GII42469.1"/>
    <property type="molecule type" value="Genomic_DNA"/>
</dbReference>
<sequence length="265" mass="29040">MSSSTETSRPARAAAPKGDDGIACYVYGIVPEDVDISPDAVGVGDPPGRVRLIRHGRIGALVSDVAVDRPLGRAEDLVGHEALLDGAAAEVPVLPLRFGAVLTSPEAVVGELLEPHHDEFAAALKEVEGHVQYVVRATYAEKWVLREILAENPEVRRLRDRIRGRPEDVTRDERIRIGELITQAIAVKREADTQTVVDCFAPCTVAAVIRDATHERDAANVAFMVRMDQEADFEMVLGELRREWADRIDVRVLGPMAMYDFVTSG</sequence>
<evidence type="ECO:0000313" key="5">
    <source>
        <dbReference type="Proteomes" id="UP000622547"/>
    </source>
</evidence>
<accession>A0A8J3XIK9</accession>
<dbReference type="AlphaFoldDB" id="A0A8J3XIK9"/>
<dbReference type="GO" id="GO:0031411">
    <property type="term" value="C:gas vesicle"/>
    <property type="evidence" value="ECO:0007669"/>
    <property type="project" value="UniProtKB-SubCell"/>
</dbReference>
<keyword evidence="5" id="KW-1185">Reference proteome</keyword>
<dbReference type="PANTHER" id="PTHR36852">
    <property type="entry name" value="PROTEIN GVPL 2"/>
    <property type="match status" value="1"/>
</dbReference>
<dbReference type="PANTHER" id="PTHR36852:SF1">
    <property type="entry name" value="PROTEIN GVPL 2"/>
    <property type="match status" value="1"/>
</dbReference>
<evidence type="ECO:0000256" key="3">
    <source>
        <dbReference type="ARBA" id="ARBA00035643"/>
    </source>
</evidence>
<evidence type="ECO:0000313" key="4">
    <source>
        <dbReference type="EMBL" id="GII42469.1"/>
    </source>
</evidence>
<comment type="caution">
    <text evidence="4">The sequence shown here is derived from an EMBL/GenBank/DDBJ whole genome shotgun (WGS) entry which is preliminary data.</text>
</comment>
<proteinExistence type="inferred from homology"/>
<reference evidence="4 5" key="1">
    <citation type="submission" date="2021-01" db="EMBL/GenBank/DDBJ databases">
        <title>Whole genome shotgun sequence of Planotetraspora phitsanulokensis NBRC 104273.</title>
        <authorList>
            <person name="Komaki H."/>
            <person name="Tamura T."/>
        </authorList>
    </citation>
    <scope>NUCLEOTIDE SEQUENCE [LARGE SCALE GENOMIC DNA]</scope>
    <source>
        <strain evidence="4 5">NBRC 104273</strain>
    </source>
</reference>
<gene>
    <name evidence="4" type="ORF">Pph01_74720</name>
</gene>
<evidence type="ECO:0000256" key="2">
    <source>
        <dbReference type="ARBA" id="ARBA00035108"/>
    </source>
</evidence>
<dbReference type="Proteomes" id="UP000622547">
    <property type="component" value="Unassembled WGS sequence"/>
</dbReference>
<name>A0A8J3XIK9_9ACTN</name>
<dbReference type="GO" id="GO:0031412">
    <property type="term" value="P:gas vesicle organization"/>
    <property type="evidence" value="ECO:0007669"/>
    <property type="project" value="InterPro"/>
</dbReference>